<protein>
    <submittedName>
        <fullName evidence="1">Uncharacterized protein</fullName>
    </submittedName>
</protein>
<dbReference type="EMBL" id="AP021858">
    <property type="protein sequence ID" value="BBO24933.1"/>
    <property type="molecule type" value="Genomic_DNA"/>
</dbReference>
<evidence type="ECO:0000313" key="1">
    <source>
        <dbReference type="EMBL" id="BBO24933.1"/>
    </source>
</evidence>
<gene>
    <name evidence="1" type="ORF">NPRO_25280</name>
</gene>
<sequence length="94" mass="10793">MYMVVSTWRIAPGMKDEAQRRSSPVREVLRSQPGVMLVEAIYEDDEAVAVHIYKTEQDYDRIVNDPNGPFVQALEKHSLEEVMTWEGSRRGPTV</sequence>
<reference evidence="1" key="1">
    <citation type="journal article" name="DNA Res.">
        <title>The physiological potential of anammox bacteria as revealed by their core genome structure.</title>
        <authorList>
            <person name="Okubo T."/>
            <person name="Toyoda A."/>
            <person name="Fukuhara K."/>
            <person name="Uchiyama I."/>
            <person name="Harigaya Y."/>
            <person name="Kuroiwa M."/>
            <person name="Suzuki T."/>
            <person name="Murakami Y."/>
            <person name="Suwa Y."/>
            <person name="Takami H."/>
        </authorList>
    </citation>
    <scope>NUCLEOTIDE SEQUENCE</scope>
    <source>
        <strain evidence="1">317325-2</strain>
    </source>
</reference>
<name>A0A809RBM0_9BACT</name>
<dbReference type="SUPFAM" id="SSF54909">
    <property type="entry name" value="Dimeric alpha+beta barrel"/>
    <property type="match status" value="1"/>
</dbReference>
<dbReference type="AlphaFoldDB" id="A0A809RBM0"/>
<evidence type="ECO:0000313" key="2">
    <source>
        <dbReference type="Proteomes" id="UP000662873"/>
    </source>
</evidence>
<accession>A0A809RBM0</accession>
<dbReference type="KEGG" id="npy:NPRO_25280"/>
<organism evidence="1 2">
    <name type="scientific">Candidatus Nitrosymbiomonas proteolyticus</name>
    <dbReference type="NCBI Taxonomy" id="2608984"/>
    <lineage>
        <taxon>Bacteria</taxon>
        <taxon>Bacillati</taxon>
        <taxon>Armatimonadota</taxon>
        <taxon>Armatimonadota incertae sedis</taxon>
        <taxon>Candidatus Nitrosymbiomonas</taxon>
    </lineage>
</organism>
<proteinExistence type="predicted"/>
<dbReference type="InterPro" id="IPR011008">
    <property type="entry name" value="Dimeric_a/b-barrel"/>
</dbReference>
<dbReference type="Proteomes" id="UP000662873">
    <property type="component" value="Chromosome"/>
</dbReference>